<feature type="domain" description="Gal80p-like C-terminal" evidence="2">
    <location>
        <begin position="180"/>
        <end position="332"/>
    </location>
</feature>
<dbReference type="InterPro" id="IPR000683">
    <property type="entry name" value="Gfo/Idh/MocA-like_OxRdtase_N"/>
</dbReference>
<dbReference type="OrthoDB" id="446809at2759"/>
<organism evidence="3 4">
    <name type="scientific">Cercospora berteroae</name>
    <dbReference type="NCBI Taxonomy" id="357750"/>
    <lineage>
        <taxon>Eukaryota</taxon>
        <taxon>Fungi</taxon>
        <taxon>Dikarya</taxon>
        <taxon>Ascomycota</taxon>
        <taxon>Pezizomycotina</taxon>
        <taxon>Dothideomycetes</taxon>
        <taxon>Dothideomycetidae</taxon>
        <taxon>Mycosphaerellales</taxon>
        <taxon>Mycosphaerellaceae</taxon>
        <taxon>Cercospora</taxon>
    </lineage>
</organism>
<dbReference type="STRING" id="357750.A0A2S6CCJ7"/>
<protein>
    <submittedName>
        <fullName evidence="3">Uncharacterized protein</fullName>
    </submittedName>
</protein>
<evidence type="ECO:0000313" key="3">
    <source>
        <dbReference type="EMBL" id="PPJ57455.1"/>
    </source>
</evidence>
<evidence type="ECO:0000259" key="2">
    <source>
        <dbReference type="Pfam" id="PF22685"/>
    </source>
</evidence>
<dbReference type="AlphaFoldDB" id="A0A2S6CCJ7"/>
<dbReference type="PANTHER" id="PTHR43708:SF1">
    <property type="entry name" value="GALACTOSE_LACTOSE METABOLISM REGULATORY PROTEIN GAL80"/>
    <property type="match status" value="1"/>
</dbReference>
<dbReference type="Pfam" id="PF01408">
    <property type="entry name" value="GFO_IDH_MocA"/>
    <property type="match status" value="1"/>
</dbReference>
<accession>A0A2S6CCJ7</accession>
<dbReference type="Pfam" id="PF22685">
    <property type="entry name" value="Gal80p_C-like"/>
    <property type="match status" value="1"/>
</dbReference>
<dbReference type="Gene3D" id="3.40.50.720">
    <property type="entry name" value="NAD(P)-binding Rossmann-like Domain"/>
    <property type="match status" value="1"/>
</dbReference>
<comment type="caution">
    <text evidence="3">The sequence shown here is derived from an EMBL/GenBank/DDBJ whole genome shotgun (WGS) entry which is preliminary data.</text>
</comment>
<dbReference type="PANTHER" id="PTHR43708">
    <property type="entry name" value="CONSERVED EXPRESSED OXIDOREDUCTASE (EUROFUNG)"/>
    <property type="match status" value="1"/>
</dbReference>
<dbReference type="InterPro" id="IPR051317">
    <property type="entry name" value="Gfo/Idh/MocA_oxidoreduct"/>
</dbReference>
<dbReference type="EMBL" id="PNEN01000494">
    <property type="protein sequence ID" value="PPJ57455.1"/>
    <property type="molecule type" value="Genomic_DNA"/>
</dbReference>
<evidence type="ECO:0000259" key="1">
    <source>
        <dbReference type="Pfam" id="PF01408"/>
    </source>
</evidence>
<dbReference type="InterPro" id="IPR055080">
    <property type="entry name" value="Gal80p-like_C"/>
</dbReference>
<feature type="domain" description="Gfo/Idh/MocA-like oxidoreductase N-terminal" evidence="1">
    <location>
        <begin position="70"/>
        <end position="171"/>
    </location>
</feature>
<dbReference type="SUPFAM" id="SSF55347">
    <property type="entry name" value="Glyceraldehyde-3-phosphate dehydrogenase-like, C-terminal domain"/>
    <property type="match status" value="1"/>
</dbReference>
<sequence>MRFCGRRAAVRSSQDLCQACRTPIEKVLSQQRFVDAGAVQLKGTLEGLSVVTVLTNEEYKDAHLPYLLSDRGRAKYAIVALLNSSEAAARRAVEHYELPSTIKAYGTPAELAADPDIDLVVCTTRVDVHYDTIRPSIEAGKNVFIEWPLAENVTKASELAELAERSGSKTIIGLQGRVAPAVLKLREILEKGELGKVLSSSAQAYSLLARRDAIGEGLAYFLDKKIGGNPITIAVGHTVDYIHSVLGEYESSKALTQIQRPEKNIDDPETGKTRSYTTDVPDLLALHGTLKSSSTVQEGASLAVSFRLGPPFPGTVPFVWTINCEKGEIRISSERGPFLQASSSEFPVPIEVHYHGTDEVKTIEWKWEDWQESLPAVSRSIAKLYDLYSEERLEEVSNANFASAVNRHNQVDDILYGVQRV</sequence>
<evidence type="ECO:0000313" key="4">
    <source>
        <dbReference type="Proteomes" id="UP000237631"/>
    </source>
</evidence>
<dbReference type="GO" id="GO:0000166">
    <property type="term" value="F:nucleotide binding"/>
    <property type="evidence" value="ECO:0007669"/>
    <property type="project" value="InterPro"/>
</dbReference>
<dbReference type="Proteomes" id="UP000237631">
    <property type="component" value="Unassembled WGS sequence"/>
</dbReference>
<gene>
    <name evidence="3" type="ORF">CBER1_04392</name>
</gene>
<keyword evidence="4" id="KW-1185">Reference proteome</keyword>
<reference evidence="4" key="1">
    <citation type="journal article" date="2017" name="bioRxiv">
        <title>Conservation of a gene cluster reveals novel cercosporin biosynthetic mechanisms and extends production to the genus Colletotrichum.</title>
        <authorList>
            <person name="de Jonge R."/>
            <person name="Ebert M.K."/>
            <person name="Huitt-Roehl C.R."/>
            <person name="Pal P."/>
            <person name="Suttle J.C."/>
            <person name="Spanner R.E."/>
            <person name="Neubauer J.D."/>
            <person name="Jurick W.M.II."/>
            <person name="Stott K.A."/>
            <person name="Secor G.A."/>
            <person name="Thomma B.P.H.J."/>
            <person name="Van de Peer Y."/>
            <person name="Townsend C.A."/>
            <person name="Bolton M.D."/>
        </authorList>
    </citation>
    <scope>NUCLEOTIDE SEQUENCE [LARGE SCALE GENOMIC DNA]</scope>
    <source>
        <strain evidence="4">CBS538.71</strain>
    </source>
</reference>
<proteinExistence type="predicted"/>
<dbReference type="InterPro" id="IPR036291">
    <property type="entry name" value="NAD(P)-bd_dom_sf"/>
</dbReference>
<name>A0A2S6CCJ7_9PEZI</name>
<dbReference type="Gene3D" id="3.30.360.10">
    <property type="entry name" value="Dihydrodipicolinate Reductase, domain 2"/>
    <property type="match status" value="1"/>
</dbReference>
<dbReference type="SUPFAM" id="SSF51735">
    <property type="entry name" value="NAD(P)-binding Rossmann-fold domains"/>
    <property type="match status" value="1"/>
</dbReference>